<dbReference type="Proteomes" id="UP000244811">
    <property type="component" value="Chromosome 3"/>
</dbReference>
<organism evidence="12 13">
    <name type="scientific">Theileria orientalis</name>
    <dbReference type="NCBI Taxonomy" id="68886"/>
    <lineage>
        <taxon>Eukaryota</taxon>
        <taxon>Sar</taxon>
        <taxon>Alveolata</taxon>
        <taxon>Apicomplexa</taxon>
        <taxon>Aconoidasida</taxon>
        <taxon>Piroplasmida</taxon>
        <taxon>Theileriidae</taxon>
        <taxon>Theileria</taxon>
    </lineage>
</organism>
<feature type="compositionally biased region" description="Polar residues" evidence="11">
    <location>
        <begin position="277"/>
        <end position="293"/>
    </location>
</feature>
<evidence type="ECO:0000313" key="13">
    <source>
        <dbReference type="Proteomes" id="UP000244811"/>
    </source>
</evidence>
<evidence type="ECO:0000256" key="9">
    <source>
        <dbReference type="ARBA" id="ARBA00023067"/>
    </source>
</evidence>
<feature type="region of interest" description="Disordered" evidence="11">
    <location>
        <begin position="1"/>
        <end position="76"/>
    </location>
</feature>
<evidence type="ECO:0000256" key="1">
    <source>
        <dbReference type="ARBA" id="ARBA00004286"/>
    </source>
</evidence>
<evidence type="ECO:0000313" key="12">
    <source>
        <dbReference type="EMBL" id="UKK01503.2"/>
    </source>
</evidence>
<comment type="subcellular location">
    <subcellularLocation>
        <location evidence="1">Chromosome</location>
    </subcellularLocation>
    <subcellularLocation>
        <location evidence="2">Cytoplasm</location>
    </subcellularLocation>
</comment>
<gene>
    <name evidence="12" type="ORF">MACK_002318</name>
</gene>
<accession>A0A976MC03</accession>
<dbReference type="GO" id="GO:0003682">
    <property type="term" value="F:chromatin binding"/>
    <property type="evidence" value="ECO:0007669"/>
    <property type="project" value="TreeGrafter"/>
</dbReference>
<sequence>MKDGIRLTSKRKTILELNENSPTRKRSKTVSDGINEENEQKNRLTKTQGVTNVGNNKGMGVSSPNAIGNMADSSKREDEKVDKTKLLSLFTDCMTALSSNKICSWNAFDIGIIDHIDDLVTLKNEQAEEEDIGDVCFSTASKVVEGASKVYGYRVEAVYDKTFNVLMNIQTTEKEQKKQRTGKKKIYEFTGGNTLSPENEVTLTELPVEAILMDPFFLKISSLFDQSGPQGLLLVNLLVNNNLQLSLSSTASTIDSDELRDKSSSSSQGLTASDFTLSTSGCNSSSRDATNITRGIDGGDNEKDNNNNNIYYNNNRNTKLNRGLLSQIVGSYSDLEILPELSKYMRHLSPEMLPGYLQEELTDLPAELIPNLTQEKLAISDQASYGLQDEPVVDIQLEERESIQPYSQEIESTQDSIDMLQQTQESTGYGEHHDSYMDEGGFDGTQEEFYDANEVGEDLNLLDRINIIDINNQLSFYSTSNIMTSPRKEGTTGEGIVVGSNITGVKSLTIGSVGGGAGLVVSGVNGSEKGLKSRATKVKAEKVTIEKYIYTSNLNEELDSIELLSHYVEATKTRNSGFNIKAGLNSLLNARKYTSKIGGSNTRGGNKGGSTGRNWFEGNFVNLSHKVSLNQLLNNYNIYLNLSSAQGEASRSSSALNGNSAMLESSMDKLSNQLNHLNSIRHSVLGSNRTSINGDLGDMDPVGDGFEYEMSQQMEEQNNFIDVLKLKTYIMEYLSTATAVEKSEDGVGRSGSKDSTESTSRKDSGNGPDVRFNGLVDYIYRKVNKNVISIHILFVCLLHVCNESNLRLEPIEQGKDARTPRVGKGNGDALVIVPNTQEFSTSSTNNDFRIKFDSFNP</sequence>
<reference evidence="12" key="1">
    <citation type="submission" date="2022-07" db="EMBL/GenBank/DDBJ databases">
        <title>Evaluation of T. orientalis genome assembly methods using nanopore sequencing and analysis of variation between genomes.</title>
        <authorList>
            <person name="Yam J."/>
            <person name="Micallef M.L."/>
            <person name="Liu M."/>
            <person name="Djordjevic S.P."/>
            <person name="Bogema D.R."/>
            <person name="Jenkins C."/>
        </authorList>
    </citation>
    <scope>NUCLEOTIDE SEQUENCE</scope>
    <source>
        <strain evidence="12">Goon Nure</strain>
    </source>
</reference>
<evidence type="ECO:0000256" key="7">
    <source>
        <dbReference type="ARBA" id="ARBA00022618"/>
    </source>
</evidence>
<dbReference type="PANTHER" id="PTHR13108:SF9">
    <property type="entry name" value="CONDENSIN COMPLEX SUBUNIT 2"/>
    <property type="match status" value="1"/>
</dbReference>
<dbReference type="EMBL" id="CP056070">
    <property type="protein sequence ID" value="UKK01503.2"/>
    <property type="molecule type" value="Genomic_DNA"/>
</dbReference>
<feature type="compositionally biased region" description="Polar residues" evidence="11">
    <location>
        <begin position="45"/>
        <end position="55"/>
    </location>
</feature>
<evidence type="ECO:0000256" key="5">
    <source>
        <dbReference type="ARBA" id="ARBA00022454"/>
    </source>
</evidence>
<dbReference type="GO" id="GO:0051301">
    <property type="term" value="P:cell division"/>
    <property type="evidence" value="ECO:0007669"/>
    <property type="project" value="UniProtKB-KW"/>
</dbReference>
<feature type="region of interest" description="Disordered" evidence="11">
    <location>
        <begin position="742"/>
        <end position="767"/>
    </location>
</feature>
<dbReference type="AlphaFoldDB" id="A0A976MC03"/>
<dbReference type="GO" id="GO:0005737">
    <property type="term" value="C:cytoplasm"/>
    <property type="evidence" value="ECO:0007669"/>
    <property type="project" value="UniProtKB-SubCell"/>
</dbReference>
<keyword evidence="8" id="KW-0498">Mitosis</keyword>
<keyword evidence="6" id="KW-0963">Cytoplasm</keyword>
<feature type="region of interest" description="Disordered" evidence="11">
    <location>
        <begin position="277"/>
        <end position="314"/>
    </location>
</feature>
<feature type="compositionally biased region" description="Basic and acidic residues" evidence="11">
    <location>
        <begin position="742"/>
        <end position="764"/>
    </location>
</feature>
<keyword evidence="7" id="KW-0132">Cell division</keyword>
<dbReference type="InterPro" id="IPR022816">
    <property type="entry name" value="Condensin_barren_su2"/>
</dbReference>
<evidence type="ECO:0000256" key="8">
    <source>
        <dbReference type="ARBA" id="ARBA00022776"/>
    </source>
</evidence>
<evidence type="ECO:0000256" key="10">
    <source>
        <dbReference type="ARBA" id="ARBA00023306"/>
    </source>
</evidence>
<comment type="similarity">
    <text evidence="3">Belongs to the CND2 (condensin subunit 2) family.</text>
</comment>
<keyword evidence="5" id="KW-0158">Chromosome</keyword>
<name>A0A976MC03_THEOR</name>
<dbReference type="GO" id="GO:0007076">
    <property type="term" value="P:mitotic chromosome condensation"/>
    <property type="evidence" value="ECO:0007669"/>
    <property type="project" value="InterPro"/>
</dbReference>
<keyword evidence="10" id="KW-0131">Cell cycle</keyword>
<protein>
    <recommendedName>
        <fullName evidence="4">Condensin complex subunit 2</fullName>
    </recommendedName>
</protein>
<evidence type="ECO:0000256" key="6">
    <source>
        <dbReference type="ARBA" id="ARBA00022490"/>
    </source>
</evidence>
<evidence type="ECO:0000256" key="4">
    <source>
        <dbReference type="ARBA" id="ARBA00016065"/>
    </source>
</evidence>
<evidence type="ECO:0000256" key="2">
    <source>
        <dbReference type="ARBA" id="ARBA00004496"/>
    </source>
</evidence>
<dbReference type="Pfam" id="PF05786">
    <property type="entry name" value="Cnd2"/>
    <property type="match status" value="1"/>
</dbReference>
<evidence type="ECO:0000256" key="11">
    <source>
        <dbReference type="SAM" id="MobiDB-lite"/>
    </source>
</evidence>
<dbReference type="PANTHER" id="PTHR13108">
    <property type="entry name" value="CONDENSIN COMPLEX SUBUNIT 2"/>
    <property type="match status" value="1"/>
</dbReference>
<dbReference type="GO" id="GO:0000796">
    <property type="term" value="C:condensin complex"/>
    <property type="evidence" value="ECO:0007669"/>
    <property type="project" value="InterPro"/>
</dbReference>
<proteinExistence type="inferred from homology"/>
<keyword evidence="9" id="KW-0226">DNA condensation</keyword>
<evidence type="ECO:0000256" key="3">
    <source>
        <dbReference type="ARBA" id="ARBA00009471"/>
    </source>
</evidence>